<feature type="transmembrane region" description="Helical" evidence="6">
    <location>
        <begin position="592"/>
        <end position="613"/>
    </location>
</feature>
<evidence type="ECO:0000313" key="7">
    <source>
        <dbReference type="EMBL" id="CAG2226009.1"/>
    </source>
</evidence>
<dbReference type="Pfam" id="PF00335">
    <property type="entry name" value="Tetraspanin"/>
    <property type="match status" value="1"/>
</dbReference>
<name>A0A8S3T609_MYTED</name>
<feature type="compositionally biased region" description="Basic and acidic residues" evidence="5">
    <location>
        <begin position="326"/>
        <end position="337"/>
    </location>
</feature>
<dbReference type="Proteomes" id="UP000683360">
    <property type="component" value="Unassembled WGS sequence"/>
</dbReference>
<proteinExistence type="predicted"/>
<dbReference type="InterPro" id="IPR018499">
    <property type="entry name" value="Tetraspanin/Peripherin"/>
</dbReference>
<feature type="transmembrane region" description="Helical" evidence="6">
    <location>
        <begin position="365"/>
        <end position="388"/>
    </location>
</feature>
<evidence type="ECO:0000256" key="5">
    <source>
        <dbReference type="SAM" id="MobiDB-lite"/>
    </source>
</evidence>
<dbReference type="GO" id="GO:0016020">
    <property type="term" value="C:membrane"/>
    <property type="evidence" value="ECO:0007669"/>
    <property type="project" value="UniProtKB-SubCell"/>
</dbReference>
<reference evidence="7" key="1">
    <citation type="submission" date="2021-03" db="EMBL/GenBank/DDBJ databases">
        <authorList>
            <person name="Bekaert M."/>
        </authorList>
    </citation>
    <scope>NUCLEOTIDE SEQUENCE</scope>
</reference>
<keyword evidence="2 6" id="KW-0812">Transmembrane</keyword>
<dbReference type="EMBL" id="CAJPWZ010001865">
    <property type="protein sequence ID" value="CAG2226009.1"/>
    <property type="molecule type" value="Genomic_DNA"/>
</dbReference>
<gene>
    <name evidence="7" type="ORF">MEDL_39044</name>
</gene>
<evidence type="ECO:0000256" key="2">
    <source>
        <dbReference type="ARBA" id="ARBA00022692"/>
    </source>
</evidence>
<dbReference type="CDD" id="cd03156">
    <property type="entry name" value="uroplakin_I_like_LEL"/>
    <property type="match status" value="1"/>
</dbReference>
<evidence type="ECO:0000256" key="3">
    <source>
        <dbReference type="ARBA" id="ARBA00022989"/>
    </source>
</evidence>
<feature type="compositionally biased region" description="Polar residues" evidence="5">
    <location>
        <begin position="300"/>
        <end position="317"/>
    </location>
</feature>
<organism evidence="7 8">
    <name type="scientific">Mytilus edulis</name>
    <name type="common">Blue mussel</name>
    <dbReference type="NCBI Taxonomy" id="6550"/>
    <lineage>
        <taxon>Eukaryota</taxon>
        <taxon>Metazoa</taxon>
        <taxon>Spiralia</taxon>
        <taxon>Lophotrochozoa</taxon>
        <taxon>Mollusca</taxon>
        <taxon>Bivalvia</taxon>
        <taxon>Autobranchia</taxon>
        <taxon>Pteriomorphia</taxon>
        <taxon>Mytilida</taxon>
        <taxon>Mytiloidea</taxon>
        <taxon>Mytilidae</taxon>
        <taxon>Mytilinae</taxon>
        <taxon>Mytilus</taxon>
    </lineage>
</organism>
<protein>
    <recommendedName>
        <fullName evidence="9">Tetraspanin</fullName>
    </recommendedName>
</protein>
<dbReference type="SUPFAM" id="SSF48652">
    <property type="entry name" value="Tetraspanin"/>
    <property type="match status" value="1"/>
</dbReference>
<dbReference type="InterPro" id="IPR008952">
    <property type="entry name" value="Tetraspanin_EC2_sf"/>
</dbReference>
<dbReference type="Gene3D" id="1.10.1450.10">
    <property type="entry name" value="Tetraspanin"/>
    <property type="match status" value="1"/>
</dbReference>
<keyword evidence="8" id="KW-1185">Reference proteome</keyword>
<comment type="caution">
    <text evidence="7">The sequence shown here is derived from an EMBL/GenBank/DDBJ whole genome shotgun (WGS) entry which is preliminary data.</text>
</comment>
<dbReference type="PANTHER" id="PTHR19282">
    <property type="entry name" value="TETRASPANIN"/>
    <property type="match status" value="1"/>
</dbReference>
<dbReference type="OrthoDB" id="432835at2759"/>
<feature type="transmembrane region" description="Helical" evidence="6">
    <location>
        <begin position="408"/>
        <end position="433"/>
    </location>
</feature>
<evidence type="ECO:0000256" key="4">
    <source>
        <dbReference type="ARBA" id="ARBA00023136"/>
    </source>
</evidence>
<keyword evidence="4 6" id="KW-0472">Membrane</keyword>
<accession>A0A8S3T609</accession>
<evidence type="ECO:0008006" key="9">
    <source>
        <dbReference type="Google" id="ProtNLM"/>
    </source>
</evidence>
<evidence type="ECO:0000256" key="1">
    <source>
        <dbReference type="ARBA" id="ARBA00004141"/>
    </source>
</evidence>
<sequence>MILVWLYYHLSEKQNKDKTTSKRFLPLDLTDRSSMATTDTCLSFGNYDVERFPASNQRISTTEKMNAYLLSQGRSNSGNYRTTSEYLDECDAYDFNHGPNKNTGNLIHRPHFATDGRHNGIEMGDCRFAHDYLRDSRCSGNSYKDHYSSFNHCDNGSCKNCGTCINSSCKNNRNNHFSNGISNHNGFTNYPVYNNNVSTNGTHYSPQNNYPNQQFQNHNAISQHFPVTTHGSNMPASAQELLHNTTQVPALSYNFTTLPRLSLDNTPVAGLQHNVLPSAVLSQNIHQMTQPVPSTIGQIVQQPNDPTKNDYSYSITVKQPDEDNEDTRISKEKKENKVLPPTTNPKNTRSKKETKIKKAGKLRPLALIMTIISGLCGFGVIGVGVWNMMDEDITMYTEVTQEKDNQNFLYFCYGLCFLGILSTIALLFGFCGLLKLNPCCLKVHWSAEIGGAVLVVAIVALIYLKLDSLHNIPLLTLVTEKVEINLAKFLKESLKNNYLDGSPAALSWNRIQIEKSCCGINGIKDYAYSAWTNNSRTYPKKMFPNSCCVVKEKNYIDPEPTNTMMCNLQISGFYHQKGCLEMVMIWYVQNSLITLGVLGGLFLFEVACFLLVFKISRSIVLDQT</sequence>
<dbReference type="AlphaFoldDB" id="A0A8S3T609"/>
<feature type="region of interest" description="Disordered" evidence="5">
    <location>
        <begin position="300"/>
        <end position="355"/>
    </location>
</feature>
<feature type="transmembrane region" description="Helical" evidence="6">
    <location>
        <begin position="445"/>
        <end position="464"/>
    </location>
</feature>
<comment type="subcellular location">
    <subcellularLocation>
        <location evidence="1">Membrane</location>
        <topology evidence="1">Multi-pass membrane protein</topology>
    </subcellularLocation>
</comment>
<keyword evidence="3 6" id="KW-1133">Transmembrane helix</keyword>
<evidence type="ECO:0000256" key="6">
    <source>
        <dbReference type="SAM" id="Phobius"/>
    </source>
</evidence>
<evidence type="ECO:0000313" key="8">
    <source>
        <dbReference type="Proteomes" id="UP000683360"/>
    </source>
</evidence>